<feature type="region of interest" description="Disordered" evidence="1">
    <location>
        <begin position="317"/>
        <end position="396"/>
    </location>
</feature>
<feature type="chain" id="PRO_5014886462" description="Macrofage activating glycoprotein" evidence="2">
    <location>
        <begin position="22"/>
        <end position="424"/>
    </location>
</feature>
<protein>
    <recommendedName>
        <fullName evidence="5">Macrofage activating glycoprotein</fullName>
    </recommendedName>
</protein>
<feature type="compositionally biased region" description="Low complexity" evidence="1">
    <location>
        <begin position="317"/>
        <end position="380"/>
    </location>
</feature>
<dbReference type="EMBL" id="LT795054">
    <property type="protein sequence ID" value="SJX60347.1"/>
    <property type="molecule type" value="Genomic_DNA"/>
</dbReference>
<name>A0A2N8U5L0_9BASI</name>
<evidence type="ECO:0008006" key="5">
    <source>
        <dbReference type="Google" id="ProtNLM"/>
    </source>
</evidence>
<evidence type="ECO:0000313" key="4">
    <source>
        <dbReference type="Proteomes" id="UP000239563"/>
    </source>
</evidence>
<gene>
    <name evidence="3" type="ORF">SRS1_11661</name>
</gene>
<sequence length="424" mass="43452">MTKIALTVALVATLLAGTTTAQSPTGTRSGNGPDPRATTDLNRNQPTKSWTQWQPKATYAYSQLPDQYMGANRIESGEGGTPGGEPQSGYNTCARNTWNQDSRCQTAWINSLDDFCLWGPAEFGTVGEKERSGVAYCTTDRHGTRLIPDGTITGAHFVRTRDYVQVTGVGDFTSILIPEGDDGGEFDPHGADDLGNPIGGIVYTTANPASNGEPWFVSEWTNFMSYNQFCLRACWGTRAAAQCEHIYDVMGCRWNIPANYEPGVFETCDGDVGQLQGIYGSSTFRQGDPVTPSAHPAPSSSQCSTARTISHGLLAVGQSQSTSAPSSSSAAASSSQATSASTGSSSVSSMSTMTRSTSGTAATSAAGSGSSTGSSAASGSAGSGGTSSGSTSNTQSNAASGASSLTVFAALAGVVAMGAAVLAL</sequence>
<evidence type="ECO:0000313" key="3">
    <source>
        <dbReference type="EMBL" id="SJX60347.1"/>
    </source>
</evidence>
<feature type="signal peptide" evidence="2">
    <location>
        <begin position="1"/>
        <end position="21"/>
    </location>
</feature>
<proteinExistence type="predicted"/>
<evidence type="ECO:0000256" key="2">
    <source>
        <dbReference type="SAM" id="SignalP"/>
    </source>
</evidence>
<feature type="compositionally biased region" description="Polar residues" evidence="1">
    <location>
        <begin position="39"/>
        <end position="50"/>
    </location>
</feature>
<organism evidence="3 4">
    <name type="scientific">Sporisorium reilianum f. sp. reilianum</name>
    <dbReference type="NCBI Taxonomy" id="72559"/>
    <lineage>
        <taxon>Eukaryota</taxon>
        <taxon>Fungi</taxon>
        <taxon>Dikarya</taxon>
        <taxon>Basidiomycota</taxon>
        <taxon>Ustilaginomycotina</taxon>
        <taxon>Ustilaginomycetes</taxon>
        <taxon>Ustilaginales</taxon>
        <taxon>Ustilaginaceae</taxon>
        <taxon>Sporisorium</taxon>
    </lineage>
</organism>
<accession>A0A2N8U5L0</accession>
<dbReference type="AlphaFoldDB" id="A0A2N8U5L0"/>
<reference evidence="3 4" key="1">
    <citation type="submission" date="2017-02" db="EMBL/GenBank/DDBJ databases">
        <authorList>
            <person name="Peterson S.W."/>
        </authorList>
    </citation>
    <scope>NUCLEOTIDE SEQUENCE [LARGE SCALE GENOMIC DNA]</scope>
    <source>
        <strain evidence="3 4">SRS1_H2-8</strain>
    </source>
</reference>
<feature type="region of interest" description="Disordered" evidence="1">
    <location>
        <begin position="284"/>
        <end position="304"/>
    </location>
</feature>
<evidence type="ECO:0000256" key="1">
    <source>
        <dbReference type="SAM" id="MobiDB-lite"/>
    </source>
</evidence>
<feature type="region of interest" description="Disordered" evidence="1">
    <location>
        <begin position="20"/>
        <end position="50"/>
    </location>
</feature>
<keyword evidence="2" id="KW-0732">Signal</keyword>
<dbReference type="Proteomes" id="UP000239563">
    <property type="component" value="Chromosome I"/>
</dbReference>